<dbReference type="GO" id="GO:0005634">
    <property type="term" value="C:nucleus"/>
    <property type="evidence" value="ECO:0007669"/>
    <property type="project" value="TreeGrafter"/>
</dbReference>
<name>A0A3N0Z1N7_ANAGA</name>
<dbReference type="InterPro" id="IPR029071">
    <property type="entry name" value="Ubiquitin-like_domsf"/>
</dbReference>
<dbReference type="GO" id="GO:0007030">
    <property type="term" value="P:Golgi organization"/>
    <property type="evidence" value="ECO:0007669"/>
    <property type="project" value="TreeGrafter"/>
</dbReference>
<evidence type="ECO:0000259" key="1">
    <source>
        <dbReference type="Pfam" id="PF00789"/>
    </source>
</evidence>
<dbReference type="GO" id="GO:0000045">
    <property type="term" value="P:autophagosome assembly"/>
    <property type="evidence" value="ECO:0007669"/>
    <property type="project" value="TreeGrafter"/>
</dbReference>
<evidence type="ECO:0000313" key="2">
    <source>
        <dbReference type="EMBL" id="ROL52459.1"/>
    </source>
</evidence>
<dbReference type="Pfam" id="PF00789">
    <property type="entry name" value="UBX"/>
    <property type="match status" value="1"/>
</dbReference>
<dbReference type="GO" id="GO:0031468">
    <property type="term" value="P:nuclear membrane reassembly"/>
    <property type="evidence" value="ECO:0007669"/>
    <property type="project" value="TreeGrafter"/>
</dbReference>
<sequence length="113" mass="12838">MNYSGSTDSVVTLTCTIPYNLYMPAYVCVARWTTEDAMMKDIDSRERVQDDTWISDVQHFVEQAQTTDAQFILTTSLPFRELRDESQSLEEADLANAVIVQRPLNTQAPFGHS</sequence>
<dbReference type="PANTHER" id="PTHR23333">
    <property type="entry name" value="UBX DOMAIN CONTAINING PROTEIN"/>
    <property type="match status" value="1"/>
</dbReference>
<reference evidence="2 3" key="1">
    <citation type="submission" date="2018-10" db="EMBL/GenBank/DDBJ databases">
        <title>Genome assembly for a Yunnan-Guizhou Plateau 3E fish, Anabarilius grahami (Regan), and its evolutionary and genetic applications.</title>
        <authorList>
            <person name="Jiang W."/>
        </authorList>
    </citation>
    <scope>NUCLEOTIDE SEQUENCE [LARGE SCALE GENOMIC DNA]</scope>
    <source>
        <strain evidence="2">AG-KIZ</strain>
        <tissue evidence="2">Muscle</tissue>
    </source>
</reference>
<proteinExistence type="predicted"/>
<accession>A0A3N0Z1N7</accession>
<comment type="caution">
    <text evidence="2">The sequence shown here is derived from an EMBL/GenBank/DDBJ whole genome shotgun (WGS) entry which is preliminary data.</text>
</comment>
<organism evidence="2 3">
    <name type="scientific">Anabarilius grahami</name>
    <name type="common">Kanglang fish</name>
    <name type="synonym">Barilius grahami</name>
    <dbReference type="NCBI Taxonomy" id="495550"/>
    <lineage>
        <taxon>Eukaryota</taxon>
        <taxon>Metazoa</taxon>
        <taxon>Chordata</taxon>
        <taxon>Craniata</taxon>
        <taxon>Vertebrata</taxon>
        <taxon>Euteleostomi</taxon>
        <taxon>Actinopterygii</taxon>
        <taxon>Neopterygii</taxon>
        <taxon>Teleostei</taxon>
        <taxon>Ostariophysi</taxon>
        <taxon>Cypriniformes</taxon>
        <taxon>Xenocyprididae</taxon>
        <taxon>Xenocypridinae</taxon>
        <taxon>Xenocypridinae incertae sedis</taxon>
        <taxon>Anabarilius</taxon>
    </lineage>
</organism>
<dbReference type="SUPFAM" id="SSF54236">
    <property type="entry name" value="Ubiquitin-like"/>
    <property type="match status" value="1"/>
</dbReference>
<dbReference type="GO" id="GO:0061025">
    <property type="term" value="P:membrane fusion"/>
    <property type="evidence" value="ECO:0007669"/>
    <property type="project" value="TreeGrafter"/>
</dbReference>
<dbReference type="GO" id="GO:0005829">
    <property type="term" value="C:cytosol"/>
    <property type="evidence" value="ECO:0007669"/>
    <property type="project" value="TreeGrafter"/>
</dbReference>
<dbReference type="GO" id="GO:0043161">
    <property type="term" value="P:proteasome-mediated ubiquitin-dependent protein catabolic process"/>
    <property type="evidence" value="ECO:0007669"/>
    <property type="project" value="TreeGrafter"/>
</dbReference>
<dbReference type="EMBL" id="RJVU01015592">
    <property type="protein sequence ID" value="ROL52459.1"/>
    <property type="molecule type" value="Genomic_DNA"/>
</dbReference>
<dbReference type="AlphaFoldDB" id="A0A3N0Z1N7"/>
<dbReference type="Proteomes" id="UP000281406">
    <property type="component" value="Unassembled WGS sequence"/>
</dbReference>
<dbReference type="Gene3D" id="3.10.20.90">
    <property type="entry name" value="Phosphatidylinositol 3-kinase Catalytic Subunit, Chain A, domain 1"/>
    <property type="match status" value="1"/>
</dbReference>
<evidence type="ECO:0000313" key="3">
    <source>
        <dbReference type="Proteomes" id="UP000281406"/>
    </source>
</evidence>
<dbReference type="GO" id="GO:0043130">
    <property type="term" value="F:ubiquitin binding"/>
    <property type="evidence" value="ECO:0007669"/>
    <property type="project" value="TreeGrafter"/>
</dbReference>
<dbReference type="PANTHER" id="PTHR23333:SF16">
    <property type="entry name" value="UBX DOMAIN-CONTAINING PROTEIN 2A"/>
    <property type="match status" value="1"/>
</dbReference>
<dbReference type="InterPro" id="IPR001012">
    <property type="entry name" value="UBX_dom"/>
</dbReference>
<gene>
    <name evidence="2" type="ORF">DPX16_6143</name>
</gene>
<feature type="domain" description="UBX" evidence="1">
    <location>
        <begin position="49"/>
        <end position="102"/>
    </location>
</feature>
<keyword evidence="3" id="KW-1185">Reference proteome</keyword>
<protein>
    <submittedName>
        <fullName evidence="2">UBX domain-containing protein 2A</fullName>
    </submittedName>
</protein>
<dbReference type="OrthoDB" id="25887at2759"/>